<reference evidence="2 3" key="1">
    <citation type="submission" date="2024-09" db="EMBL/GenBank/DDBJ databases">
        <title>Floridaenema gen nov. (Aerosakkonemataceae, Aerosakkonematales ord. nov., Cyanobacteria) from benthic tropical and subtropical fresh waters, with the description of four new species.</title>
        <authorList>
            <person name="Moretto J.A."/>
            <person name="Berthold D.E."/>
            <person name="Lefler F.W."/>
            <person name="Huang I.-S."/>
            <person name="Laughinghouse H. IV."/>
        </authorList>
    </citation>
    <scope>NUCLEOTIDE SEQUENCE [LARGE SCALE GENOMIC DNA]</scope>
    <source>
        <strain evidence="2 3">BLCC-F50</strain>
    </source>
</reference>
<dbReference type="InterPro" id="IPR002059">
    <property type="entry name" value="CSP_DNA-bd"/>
</dbReference>
<feature type="domain" description="CSD" evidence="1">
    <location>
        <begin position="121"/>
        <end position="186"/>
    </location>
</feature>
<protein>
    <submittedName>
        <fullName evidence="2">Cold shock domain-containing protein</fullName>
    </submittedName>
</protein>
<dbReference type="Gene3D" id="3.30.160.100">
    <property type="entry name" value="Ribosome hibernation promotion factor-like"/>
    <property type="match status" value="1"/>
</dbReference>
<evidence type="ECO:0000313" key="3">
    <source>
        <dbReference type="Proteomes" id="UP001576784"/>
    </source>
</evidence>
<dbReference type="InterPro" id="IPR036567">
    <property type="entry name" value="RHF-like"/>
</dbReference>
<dbReference type="PROSITE" id="PS51857">
    <property type="entry name" value="CSD_2"/>
    <property type="match status" value="1"/>
</dbReference>
<accession>A0ABV4XKS1</accession>
<keyword evidence="3" id="KW-1185">Reference proteome</keyword>
<dbReference type="SMART" id="SM00357">
    <property type="entry name" value="CSP"/>
    <property type="match status" value="1"/>
</dbReference>
<dbReference type="Pfam" id="PF02482">
    <property type="entry name" value="Ribosomal_S30AE"/>
    <property type="match status" value="1"/>
</dbReference>
<comment type="caution">
    <text evidence="2">The sequence shown here is derived from an EMBL/GenBank/DDBJ whole genome shotgun (WGS) entry which is preliminary data.</text>
</comment>
<dbReference type="EMBL" id="JBHFNR010000026">
    <property type="protein sequence ID" value="MFB2892291.1"/>
    <property type="molecule type" value="Genomic_DNA"/>
</dbReference>
<dbReference type="Pfam" id="PF00313">
    <property type="entry name" value="CSD"/>
    <property type="match status" value="1"/>
</dbReference>
<dbReference type="Proteomes" id="UP001576784">
    <property type="component" value="Unassembled WGS sequence"/>
</dbReference>
<dbReference type="SUPFAM" id="SSF50249">
    <property type="entry name" value="Nucleic acid-binding proteins"/>
    <property type="match status" value="1"/>
</dbReference>
<dbReference type="SUPFAM" id="SSF69754">
    <property type="entry name" value="Ribosome binding protein Y (YfiA homologue)"/>
    <property type="match status" value="1"/>
</dbReference>
<sequence length="211" mass="23789">MKIAPEITYRNVEKTAAIDSLVQEKIEKLEQVCNYISSCHIAIEKIHDRPSGGSPYRVRIDITVPPSQEIVAESNPGDTVQYVEVDTVIRDAFKMAQRQVRELARQQRESDKARDNNQADDTMGLVTKLFREQGYGFIKTIDDAQDIYFHRNSVLHDDFDRIEIGTGVRFFATEGDQGLQASTVQIVNKPGHSVGEAEETLIAPPLGWQEL</sequence>
<dbReference type="Gene3D" id="2.40.50.140">
    <property type="entry name" value="Nucleic acid-binding proteins"/>
    <property type="match status" value="1"/>
</dbReference>
<dbReference type="InterPro" id="IPR012340">
    <property type="entry name" value="NA-bd_OB-fold"/>
</dbReference>
<evidence type="ECO:0000259" key="1">
    <source>
        <dbReference type="PROSITE" id="PS51857"/>
    </source>
</evidence>
<organism evidence="2 3">
    <name type="scientific">Floridaenema flaviceps BLCC-F50</name>
    <dbReference type="NCBI Taxonomy" id="3153642"/>
    <lineage>
        <taxon>Bacteria</taxon>
        <taxon>Bacillati</taxon>
        <taxon>Cyanobacteriota</taxon>
        <taxon>Cyanophyceae</taxon>
        <taxon>Oscillatoriophycideae</taxon>
        <taxon>Aerosakkonematales</taxon>
        <taxon>Aerosakkonemataceae</taxon>
        <taxon>Floridanema</taxon>
        <taxon>Floridanema flaviceps</taxon>
    </lineage>
</organism>
<gene>
    <name evidence="2" type="ORF">ACE1CI_05030</name>
</gene>
<dbReference type="InterPro" id="IPR003489">
    <property type="entry name" value="RHF/RaiA"/>
</dbReference>
<dbReference type="InterPro" id="IPR011129">
    <property type="entry name" value="CSD"/>
</dbReference>
<dbReference type="RefSeq" id="WP_413261963.1">
    <property type="nucleotide sequence ID" value="NZ_JBHFNR010000026.1"/>
</dbReference>
<evidence type="ECO:0000313" key="2">
    <source>
        <dbReference type="EMBL" id="MFB2892291.1"/>
    </source>
</evidence>
<proteinExistence type="predicted"/>
<name>A0ABV4XKS1_9CYAN</name>